<evidence type="ECO:0000256" key="1">
    <source>
        <dbReference type="SAM" id="MobiDB-lite"/>
    </source>
</evidence>
<proteinExistence type="predicted"/>
<sequence>LENLLEQDGQHQPSLDHLATPRRAPIPLPDGSHSRDHSRSSSATGEGARRKGSKDEERGFFRKMQFFKSKDKSPASASGSSTLPRPILMPIPLGHSTAGSSIISKSMTPSRLLSKSPSTPKKSSPKGSSDKKKSKATTPDKSNEAFTLTENSRTFVKSGERRLSAATACPVGVNGARHSNRSPPSVRSSTDDVSGGTRAGTYEKLSEASDAGILENASYIPPKDFGRGRKTTSCSNASYKPICASRSPSSSRASCDDNVPCSSLGIIENFSYRPPSNAKQRKTSNAGLPYENLPAKFGSSPRIHQEDCSDLYVPLSTIQRSVLNASPRVAPLADNAAQTEITSISNDAYFIPNRVNCAGLERTAATYIPLGVQSGADLSVDMSTVPSGRPQRPFTLDLNQPPTPAESGISTAGSSYRSLPSADHAPQDHAPPPPNELAPRIAPPIPPRINARRHEEDLGSRSRLSPVSQSP</sequence>
<reference evidence="3" key="1">
    <citation type="submission" date="2016-06" db="UniProtKB">
        <authorList>
            <consortium name="WormBaseParasite"/>
        </authorList>
    </citation>
    <scope>IDENTIFICATION</scope>
</reference>
<evidence type="ECO:0000313" key="2">
    <source>
        <dbReference type="Proteomes" id="UP000050794"/>
    </source>
</evidence>
<feature type="compositionally biased region" description="Basic and acidic residues" evidence="1">
    <location>
        <begin position="47"/>
        <end position="60"/>
    </location>
</feature>
<feature type="compositionally biased region" description="Low complexity" evidence="1">
    <location>
        <begin position="114"/>
        <end position="127"/>
    </location>
</feature>
<feature type="compositionally biased region" description="Pro residues" evidence="1">
    <location>
        <begin position="429"/>
        <end position="447"/>
    </location>
</feature>
<dbReference type="Proteomes" id="UP000050794">
    <property type="component" value="Unassembled WGS sequence"/>
</dbReference>
<dbReference type="WBParaSite" id="TCNE_0001539901-mRNA-1">
    <property type="protein sequence ID" value="TCNE_0001539901-mRNA-1"/>
    <property type="gene ID" value="TCNE_0001539901"/>
</dbReference>
<organism evidence="2 3">
    <name type="scientific">Toxocara canis</name>
    <name type="common">Canine roundworm</name>
    <dbReference type="NCBI Taxonomy" id="6265"/>
    <lineage>
        <taxon>Eukaryota</taxon>
        <taxon>Metazoa</taxon>
        <taxon>Ecdysozoa</taxon>
        <taxon>Nematoda</taxon>
        <taxon>Chromadorea</taxon>
        <taxon>Rhabditida</taxon>
        <taxon>Spirurina</taxon>
        <taxon>Ascaridomorpha</taxon>
        <taxon>Ascaridoidea</taxon>
        <taxon>Toxocaridae</taxon>
        <taxon>Toxocara</taxon>
    </lineage>
</organism>
<feature type="compositionally biased region" description="Polar residues" evidence="1">
    <location>
        <begin position="144"/>
        <end position="155"/>
    </location>
</feature>
<feature type="region of interest" description="Disordered" evidence="1">
    <location>
        <begin position="1"/>
        <end position="199"/>
    </location>
</feature>
<feature type="compositionally biased region" description="Polar residues" evidence="1">
    <location>
        <begin position="97"/>
        <end position="113"/>
    </location>
</feature>
<dbReference type="AlphaFoldDB" id="A0A183V3S8"/>
<name>A0A183V3S8_TOXCA</name>
<feature type="compositionally biased region" description="Polar residues" evidence="1">
    <location>
        <begin position="408"/>
        <end position="418"/>
    </location>
</feature>
<evidence type="ECO:0000313" key="3">
    <source>
        <dbReference type="WBParaSite" id="TCNE_0001539901-mRNA-1"/>
    </source>
</evidence>
<keyword evidence="2" id="KW-1185">Reference proteome</keyword>
<feature type="region of interest" description="Disordered" evidence="1">
    <location>
        <begin position="381"/>
        <end position="471"/>
    </location>
</feature>
<protein>
    <submittedName>
        <fullName evidence="3">DH domain-containing protein</fullName>
    </submittedName>
</protein>
<feature type="compositionally biased region" description="Polar residues" evidence="1">
    <location>
        <begin position="462"/>
        <end position="471"/>
    </location>
</feature>
<accession>A0A183V3S8</accession>
<feature type="compositionally biased region" description="Polar residues" evidence="1">
    <location>
        <begin position="181"/>
        <end position="192"/>
    </location>
</feature>